<dbReference type="PANTHER" id="PTHR15138">
    <property type="entry name" value="TRANSCRIPTION INITIATION FACTOR TFIID SUBUNIT 4"/>
    <property type="match status" value="1"/>
</dbReference>
<dbReference type="InterPro" id="IPR045144">
    <property type="entry name" value="TAF4"/>
</dbReference>
<keyword evidence="5" id="KW-0539">Nucleus</keyword>
<feature type="region of interest" description="Disordered" evidence="7">
    <location>
        <begin position="253"/>
        <end position="280"/>
    </location>
</feature>
<feature type="region of interest" description="Disordered" evidence="7">
    <location>
        <begin position="35"/>
        <end position="55"/>
    </location>
</feature>
<comment type="subcellular location">
    <subcellularLocation>
        <location evidence="1">Nucleus</location>
    </subcellularLocation>
</comment>
<dbReference type="GO" id="GO:0006367">
    <property type="term" value="P:transcription initiation at RNA polymerase II promoter"/>
    <property type="evidence" value="ECO:0007669"/>
    <property type="project" value="TreeGrafter"/>
</dbReference>
<dbReference type="KEGG" id="eus:EUTSA_v10009915mg"/>
<dbReference type="GO" id="GO:0046982">
    <property type="term" value="F:protein heterodimerization activity"/>
    <property type="evidence" value="ECO:0007669"/>
    <property type="project" value="InterPro"/>
</dbReference>
<dbReference type="OMA" id="GHIFPNQ"/>
<dbReference type="GO" id="GO:0003677">
    <property type="term" value="F:DNA binding"/>
    <property type="evidence" value="ECO:0007669"/>
    <property type="project" value="TreeGrafter"/>
</dbReference>
<dbReference type="FunFam" id="1.10.20.10:FF:000015">
    <property type="entry name" value="Transcription initiation factor TFIID subunit 4B"/>
    <property type="match status" value="1"/>
</dbReference>
<dbReference type="AlphaFoldDB" id="V4L2X0"/>
<dbReference type="GO" id="GO:0005669">
    <property type="term" value="C:transcription factor TFIID complex"/>
    <property type="evidence" value="ECO:0007669"/>
    <property type="project" value="InterPro"/>
</dbReference>
<dbReference type="PANTHER" id="PTHR15138:SF25">
    <property type="entry name" value="TRANSCRIPTION INITIATION FACTOR TFIID SUBUNIT 4"/>
    <property type="match status" value="1"/>
</dbReference>
<evidence type="ECO:0000313" key="10">
    <source>
        <dbReference type="Proteomes" id="UP000030689"/>
    </source>
</evidence>
<reference evidence="9 10" key="1">
    <citation type="journal article" date="2013" name="Front. Plant Sci.">
        <title>The Reference Genome of the Halophytic Plant Eutrema salsugineum.</title>
        <authorList>
            <person name="Yang R."/>
            <person name="Jarvis D.E."/>
            <person name="Chen H."/>
            <person name="Beilstein M.A."/>
            <person name="Grimwood J."/>
            <person name="Jenkins J."/>
            <person name="Shu S."/>
            <person name="Prochnik S."/>
            <person name="Xin M."/>
            <person name="Ma C."/>
            <person name="Schmutz J."/>
            <person name="Wing R.A."/>
            <person name="Mitchell-Olds T."/>
            <person name="Schumaker K.S."/>
            <person name="Wang X."/>
        </authorList>
    </citation>
    <scope>NUCLEOTIDE SEQUENCE [LARGE SCALE GENOMIC DNA]</scope>
</reference>
<dbReference type="GO" id="GO:0016251">
    <property type="term" value="F:RNA polymerase II general transcription initiation factor activity"/>
    <property type="evidence" value="ECO:0007669"/>
    <property type="project" value="TreeGrafter"/>
</dbReference>
<proteinExistence type="inferred from homology"/>
<keyword evidence="3" id="KW-0805">Transcription regulation</keyword>
<feature type="domain" description="Transcription initiation factor TFIID component TAF4 C-terminal" evidence="8">
    <location>
        <begin position="361"/>
        <end position="610"/>
    </location>
</feature>
<evidence type="ECO:0000256" key="4">
    <source>
        <dbReference type="ARBA" id="ARBA00023163"/>
    </source>
</evidence>
<dbReference type="Gene3D" id="1.10.20.10">
    <property type="entry name" value="Histone, subunit A"/>
    <property type="match status" value="1"/>
</dbReference>
<evidence type="ECO:0000256" key="5">
    <source>
        <dbReference type="ARBA" id="ARBA00023242"/>
    </source>
</evidence>
<dbReference type="CDD" id="cd08045">
    <property type="entry name" value="HFD_TAF4"/>
    <property type="match status" value="1"/>
</dbReference>
<dbReference type="Pfam" id="PF05236">
    <property type="entry name" value="TAF4"/>
    <property type="match status" value="1"/>
</dbReference>
<accession>V4L2X0</accession>
<gene>
    <name evidence="9" type="ORF">EUTSA_v10009915mg</name>
</gene>
<keyword evidence="4" id="KW-0804">Transcription</keyword>
<evidence type="ECO:0000256" key="1">
    <source>
        <dbReference type="ARBA" id="ARBA00004123"/>
    </source>
</evidence>
<dbReference type="Proteomes" id="UP000030689">
    <property type="component" value="Unassembled WGS sequence"/>
</dbReference>
<dbReference type="InterPro" id="IPR009072">
    <property type="entry name" value="Histone-fold"/>
</dbReference>
<dbReference type="EMBL" id="KI517683">
    <property type="protein sequence ID" value="ESQ34088.1"/>
    <property type="molecule type" value="Genomic_DNA"/>
</dbReference>
<organism evidence="9 10">
    <name type="scientific">Eutrema salsugineum</name>
    <name type="common">Saltwater cress</name>
    <name type="synonym">Sisymbrium salsugineum</name>
    <dbReference type="NCBI Taxonomy" id="72664"/>
    <lineage>
        <taxon>Eukaryota</taxon>
        <taxon>Viridiplantae</taxon>
        <taxon>Streptophyta</taxon>
        <taxon>Embryophyta</taxon>
        <taxon>Tracheophyta</taxon>
        <taxon>Spermatophyta</taxon>
        <taxon>Magnoliopsida</taxon>
        <taxon>eudicotyledons</taxon>
        <taxon>Gunneridae</taxon>
        <taxon>Pentapetalae</taxon>
        <taxon>rosids</taxon>
        <taxon>malvids</taxon>
        <taxon>Brassicales</taxon>
        <taxon>Brassicaceae</taxon>
        <taxon>Eutremeae</taxon>
        <taxon>Eutrema</taxon>
    </lineage>
</organism>
<name>V4L2X0_EUTSA</name>
<keyword evidence="10" id="KW-1185">Reference proteome</keyword>
<evidence type="ECO:0000259" key="8">
    <source>
        <dbReference type="Pfam" id="PF05236"/>
    </source>
</evidence>
<evidence type="ECO:0000256" key="3">
    <source>
        <dbReference type="ARBA" id="ARBA00023015"/>
    </source>
</evidence>
<comment type="similarity">
    <text evidence="2">Belongs to the TAF4 family.</text>
</comment>
<feature type="region of interest" description="Disordered" evidence="7">
    <location>
        <begin position="328"/>
        <end position="353"/>
    </location>
</feature>
<evidence type="ECO:0000313" key="9">
    <source>
        <dbReference type="EMBL" id="ESQ34088.1"/>
    </source>
</evidence>
<dbReference type="eggNOG" id="KOG2341">
    <property type="taxonomic scope" value="Eukaryota"/>
</dbReference>
<dbReference type="InterPro" id="IPR007900">
    <property type="entry name" value="TAF4_C"/>
</dbReference>
<evidence type="ECO:0000256" key="7">
    <source>
        <dbReference type="SAM" id="MobiDB-lite"/>
    </source>
</evidence>
<evidence type="ECO:0000256" key="6">
    <source>
        <dbReference type="ARBA" id="ARBA00058775"/>
    </source>
</evidence>
<feature type="compositionally biased region" description="Polar residues" evidence="7">
    <location>
        <begin position="253"/>
        <end position="269"/>
    </location>
</feature>
<protein>
    <recommendedName>
        <fullName evidence="8">Transcription initiation factor TFIID component TAF4 C-terminal domain-containing protein</fullName>
    </recommendedName>
</protein>
<comment type="function">
    <text evidence="6">TAFs are components of the transcription factor IID (TFIID) complex that is essential for mediating regulation of RNA polymerase transcription.</text>
</comment>
<feature type="region of interest" description="Disordered" evidence="7">
    <location>
        <begin position="485"/>
        <end position="511"/>
    </location>
</feature>
<dbReference type="STRING" id="72664.V4L2X0"/>
<sequence>MDHSILKLLEEDEDESMHSRDELDAHMDSLNREIEGENNSSSQQLGKGINGIGDADTNFHIRESSQMIEQHRSGLVNQNHELKQEYESHPQHNPSQDLRQADQLWENPSYVLQGSNLQSKNKPISSEPEMPQPQYLEIQKTSSQCAHGTEQPVHPVNHGPKEVQVCELLRVLIAQVDKDREKHLRTLFCKFKVGLYVHEMTWHSDRKLSLHYFSFLTCLQRKELTKESFLRYVRDAVGDQMIRLATRNLLQSEQVSNVPMKQSNGNPRTSTDDLGKQSSKMVLSTSTTHESFVSPSMKTQMDSSIMVNIPAPSRTINVRTTPKMPYVGQKKPFEALGSSLPPSSKKQKLRGDYDDRSIEQINDVTALINLQEEERKLLYSGAKEDSRVSKASRRAVHEEEERTILQKNPLQRKLAVIMAKSGVEHINDDVEQCLSLCVEERMRGLLSDIIRMSKQRTDAPKCRNRTCITSDIRKQINEMNQKVKEEWETKHGGKRQNEGNDTAKEDTRSEQMKRFYNNKEQDERRIKVANVAALASIGGDNPFLKWKLMVEARQKLSSRSEIISKNETGGRRFGKNQGSPKVARSISVKDVFAVVEKEPQMSKSTLLYRLYNRICSDVPTQEKT</sequence>
<evidence type="ECO:0000256" key="2">
    <source>
        <dbReference type="ARBA" id="ARBA00006178"/>
    </source>
</evidence>
<dbReference type="Gramene" id="ESQ34088">
    <property type="protein sequence ID" value="ESQ34088"/>
    <property type="gene ID" value="EUTSA_v10009915mg"/>
</dbReference>